<feature type="chain" id="PRO_5039560875" evidence="2">
    <location>
        <begin position="19"/>
        <end position="118"/>
    </location>
</feature>
<name>A0A3A4AZY8_9ACTN</name>
<proteinExistence type="predicted"/>
<dbReference type="RefSeq" id="WP_147425077.1">
    <property type="nucleotide sequence ID" value="NZ_QZEY01000002.1"/>
</dbReference>
<evidence type="ECO:0000256" key="1">
    <source>
        <dbReference type="SAM" id="Coils"/>
    </source>
</evidence>
<feature type="coiled-coil region" evidence="1">
    <location>
        <begin position="47"/>
        <end position="81"/>
    </location>
</feature>
<reference evidence="3 4" key="1">
    <citation type="submission" date="2018-09" db="EMBL/GenBank/DDBJ databases">
        <title>YIM 75507 draft genome.</title>
        <authorList>
            <person name="Tang S."/>
            <person name="Feng Y."/>
        </authorList>
    </citation>
    <scope>NUCLEOTIDE SEQUENCE [LARGE SCALE GENOMIC DNA]</scope>
    <source>
        <strain evidence="3 4">YIM 75507</strain>
    </source>
</reference>
<protein>
    <submittedName>
        <fullName evidence="3">Uncharacterized protein</fullName>
    </submittedName>
</protein>
<feature type="signal peptide" evidence="2">
    <location>
        <begin position="1"/>
        <end position="18"/>
    </location>
</feature>
<keyword evidence="2" id="KW-0732">Signal</keyword>
<sequence length="118" mass="12261">MRALLTRSRLLVAGAALAIPLAGCGAAEKASACVEVTKVMNDMGTAMSSAGADVKELEKILKDTEAKLADIAKKTDDAELKKAIEELGKPPKSDSPEAITAWAGEFSQKGEKLAQACT</sequence>
<dbReference type="OrthoDB" id="3870331at2"/>
<keyword evidence="1" id="KW-0175">Coiled coil</keyword>
<accession>A0A3A4AZY8</accession>
<evidence type="ECO:0000313" key="3">
    <source>
        <dbReference type="EMBL" id="RJL34149.1"/>
    </source>
</evidence>
<keyword evidence="4" id="KW-1185">Reference proteome</keyword>
<evidence type="ECO:0000313" key="4">
    <source>
        <dbReference type="Proteomes" id="UP000265768"/>
    </source>
</evidence>
<dbReference type="Proteomes" id="UP000265768">
    <property type="component" value="Unassembled WGS sequence"/>
</dbReference>
<dbReference type="AlphaFoldDB" id="A0A3A4AZY8"/>
<comment type="caution">
    <text evidence="3">The sequence shown here is derived from an EMBL/GenBank/DDBJ whole genome shotgun (WGS) entry which is preliminary data.</text>
</comment>
<gene>
    <name evidence="3" type="ORF">D5H75_06620</name>
</gene>
<evidence type="ECO:0000256" key="2">
    <source>
        <dbReference type="SAM" id="SignalP"/>
    </source>
</evidence>
<organism evidence="3 4">
    <name type="scientific">Bailinhaonella thermotolerans</name>
    <dbReference type="NCBI Taxonomy" id="1070861"/>
    <lineage>
        <taxon>Bacteria</taxon>
        <taxon>Bacillati</taxon>
        <taxon>Actinomycetota</taxon>
        <taxon>Actinomycetes</taxon>
        <taxon>Streptosporangiales</taxon>
        <taxon>Streptosporangiaceae</taxon>
        <taxon>Bailinhaonella</taxon>
    </lineage>
</organism>
<dbReference type="EMBL" id="QZEY01000002">
    <property type="protein sequence ID" value="RJL34149.1"/>
    <property type="molecule type" value="Genomic_DNA"/>
</dbReference>